<evidence type="ECO:0000259" key="1">
    <source>
        <dbReference type="Pfam" id="PF01863"/>
    </source>
</evidence>
<dbReference type="Proteomes" id="UP000033187">
    <property type="component" value="Chromosome 1"/>
</dbReference>
<dbReference type="PANTHER" id="PTHR30399:SF1">
    <property type="entry name" value="UTP PYROPHOSPHATASE"/>
    <property type="match status" value="1"/>
</dbReference>
<dbReference type="RefSeq" id="WP_052743739.1">
    <property type="nucleotide sequence ID" value="NZ_LN829118.1"/>
</dbReference>
<name>A0A0D6JE08_9HYPH</name>
<dbReference type="Pfam" id="PF01863">
    <property type="entry name" value="YgjP-like"/>
    <property type="match status" value="1"/>
</dbReference>
<sequence length="253" mass="29234">MRRRHDSASLSLDDAQFENLGARVEVRRHPQARRLTLRVSRTQRAVIVTLPSQCEINEANSFVERHIDWVRERLGSIPEPVPLVNRALMPLRGIPHRVVFCGRRTGTGLVTPVEGPDYRELHVSGPLEQAPKRFRQWLFDEARRDLDKSVIIHAKRLGLKPKRIAVRDQKSRWGSCSSTGSLSFSWRLIMAPPFVLDYVAAHEVAHLREMNHGPRFWKLVAQSMPRMDEAKNWLQVYGMDLHRYGAEPDDLRT</sequence>
<dbReference type="KEGG" id="fil:BN1229_v1_1304"/>
<reference evidence="3" key="1">
    <citation type="submission" date="2015-02" db="EMBL/GenBank/DDBJ databases">
        <authorList>
            <person name="Chooi Y.-H."/>
        </authorList>
    </citation>
    <scope>NUCLEOTIDE SEQUENCE [LARGE SCALE GENOMIC DNA]</scope>
    <source>
        <strain evidence="3">strain Y</strain>
    </source>
</reference>
<dbReference type="EMBL" id="LN829119">
    <property type="protein sequence ID" value="CPR17541.1"/>
    <property type="molecule type" value="Genomic_DNA"/>
</dbReference>
<dbReference type="CDD" id="cd07344">
    <property type="entry name" value="M48_yhfN_like"/>
    <property type="match status" value="1"/>
</dbReference>
<dbReference type="KEGG" id="fiy:BN1229_v1_1303"/>
<keyword evidence="3" id="KW-1185">Reference proteome</keyword>
<feature type="domain" description="YgjP-like metallopeptidase" evidence="1">
    <location>
        <begin position="33"/>
        <end position="235"/>
    </location>
</feature>
<dbReference type="AlphaFoldDB" id="A0A0D6JE08"/>
<dbReference type="InterPro" id="IPR053136">
    <property type="entry name" value="UTP_pyrophosphatase-like"/>
</dbReference>
<organism evidence="2 3">
    <name type="scientific">Candidatus Filomicrobium marinum</name>
    <dbReference type="NCBI Taxonomy" id="1608628"/>
    <lineage>
        <taxon>Bacteria</taxon>
        <taxon>Pseudomonadati</taxon>
        <taxon>Pseudomonadota</taxon>
        <taxon>Alphaproteobacteria</taxon>
        <taxon>Hyphomicrobiales</taxon>
        <taxon>Hyphomicrobiaceae</taxon>
        <taxon>Filomicrobium</taxon>
    </lineage>
</organism>
<dbReference type="Gene3D" id="3.30.2010.10">
    <property type="entry name" value="Metalloproteases ('zincins'), catalytic domain"/>
    <property type="match status" value="1"/>
</dbReference>
<dbReference type="OrthoDB" id="9795402at2"/>
<gene>
    <name evidence="2" type="ORF">YBN1229_v1_1303</name>
</gene>
<dbReference type="InterPro" id="IPR002725">
    <property type="entry name" value="YgjP-like_metallopeptidase"/>
</dbReference>
<evidence type="ECO:0000313" key="3">
    <source>
        <dbReference type="Proteomes" id="UP000033187"/>
    </source>
</evidence>
<dbReference type="PANTHER" id="PTHR30399">
    <property type="entry name" value="UNCHARACTERIZED PROTEIN YGJP"/>
    <property type="match status" value="1"/>
</dbReference>
<proteinExistence type="predicted"/>
<evidence type="ECO:0000313" key="2">
    <source>
        <dbReference type="EMBL" id="CPR17541.1"/>
    </source>
</evidence>
<protein>
    <recommendedName>
        <fullName evidence="1">YgjP-like metallopeptidase domain-containing protein</fullName>
    </recommendedName>
</protein>
<accession>A0A0D6JE08</accession>